<dbReference type="GO" id="GO:0003677">
    <property type="term" value="F:DNA binding"/>
    <property type="evidence" value="ECO:0007669"/>
    <property type="project" value="UniProtKB-KW"/>
</dbReference>
<dbReference type="Gene3D" id="1.10.260.40">
    <property type="entry name" value="lambda repressor-like DNA-binding domains"/>
    <property type="match status" value="1"/>
</dbReference>
<dbReference type="PROSITE" id="PS50943">
    <property type="entry name" value="HTH_CROC1"/>
    <property type="match status" value="1"/>
</dbReference>
<keyword evidence="4" id="KW-1185">Reference proteome</keyword>
<dbReference type="CDD" id="cd00093">
    <property type="entry name" value="HTH_XRE"/>
    <property type="match status" value="1"/>
</dbReference>
<proteinExistence type="predicted"/>
<name>A0A1E5GIT7_9ENTE</name>
<dbReference type="RefSeq" id="WP_069645989.1">
    <property type="nucleotide sequence ID" value="NZ_MIJZ01000012.1"/>
</dbReference>
<evidence type="ECO:0000256" key="1">
    <source>
        <dbReference type="ARBA" id="ARBA00023125"/>
    </source>
</evidence>
<evidence type="ECO:0000259" key="2">
    <source>
        <dbReference type="PROSITE" id="PS50943"/>
    </source>
</evidence>
<reference evidence="4" key="1">
    <citation type="submission" date="2016-09" db="EMBL/GenBank/DDBJ databases">
        <authorList>
            <person name="Gulvik C.A."/>
        </authorList>
    </citation>
    <scope>NUCLEOTIDE SEQUENCE [LARGE SCALE GENOMIC DNA]</scope>
    <source>
        <strain evidence="4">DSM 23328</strain>
    </source>
</reference>
<dbReference type="OrthoDB" id="9805856at2"/>
<protein>
    <submittedName>
        <fullName evidence="3">Transcriptional regulator</fullName>
    </submittedName>
</protein>
<gene>
    <name evidence="3" type="ORF">BCR21_07955</name>
</gene>
<dbReference type="STRING" id="903984.BCR21_07955"/>
<dbReference type="Proteomes" id="UP000094068">
    <property type="component" value="Unassembled WGS sequence"/>
</dbReference>
<dbReference type="AlphaFoldDB" id="A0A1E5GIT7"/>
<evidence type="ECO:0000313" key="3">
    <source>
        <dbReference type="EMBL" id="OEG12160.1"/>
    </source>
</evidence>
<dbReference type="InterPro" id="IPR001387">
    <property type="entry name" value="Cro/C1-type_HTH"/>
</dbReference>
<comment type="caution">
    <text evidence="3">The sequence shown here is derived from an EMBL/GenBank/DDBJ whole genome shotgun (WGS) entry which is preliminary data.</text>
</comment>
<sequence length="77" mass="9176">MDYIRRIRELREDNDYTQREVAALLNVGQRTYADYEYGKTRIPLDSIIKLAKFYNVDMNYICGVSDMKMQFPNKKGK</sequence>
<keyword evidence="1" id="KW-0238">DNA-binding</keyword>
<dbReference type="SUPFAM" id="SSF47413">
    <property type="entry name" value="lambda repressor-like DNA-binding domains"/>
    <property type="match status" value="1"/>
</dbReference>
<feature type="domain" description="HTH cro/C1-type" evidence="2">
    <location>
        <begin position="7"/>
        <end position="61"/>
    </location>
</feature>
<organism evidence="3 4">
    <name type="scientific">Enterococcus ureasiticus</name>
    <dbReference type="NCBI Taxonomy" id="903984"/>
    <lineage>
        <taxon>Bacteria</taxon>
        <taxon>Bacillati</taxon>
        <taxon>Bacillota</taxon>
        <taxon>Bacilli</taxon>
        <taxon>Lactobacillales</taxon>
        <taxon>Enterococcaceae</taxon>
        <taxon>Enterococcus</taxon>
    </lineage>
</organism>
<evidence type="ECO:0000313" key="4">
    <source>
        <dbReference type="Proteomes" id="UP000094068"/>
    </source>
</evidence>
<dbReference type="EMBL" id="MIJZ01000012">
    <property type="protein sequence ID" value="OEG12160.1"/>
    <property type="molecule type" value="Genomic_DNA"/>
</dbReference>
<dbReference type="Pfam" id="PF01381">
    <property type="entry name" value="HTH_3"/>
    <property type="match status" value="1"/>
</dbReference>
<dbReference type="InterPro" id="IPR010982">
    <property type="entry name" value="Lambda_DNA-bd_dom_sf"/>
</dbReference>
<dbReference type="PANTHER" id="PTHR46558:SF14">
    <property type="entry name" value="HTH-TYPE TRANSCRIPTIONAL REGULATOR ANSR"/>
    <property type="match status" value="1"/>
</dbReference>
<dbReference type="PANTHER" id="PTHR46558">
    <property type="entry name" value="TRACRIPTIONAL REGULATORY PROTEIN-RELATED-RELATED"/>
    <property type="match status" value="1"/>
</dbReference>
<accession>A0A1E5GIT7</accession>
<dbReference type="SMART" id="SM00530">
    <property type="entry name" value="HTH_XRE"/>
    <property type="match status" value="1"/>
</dbReference>